<evidence type="ECO:0000256" key="3">
    <source>
        <dbReference type="SAM" id="Phobius"/>
    </source>
</evidence>
<dbReference type="PANTHER" id="PTHR43343">
    <property type="entry name" value="PEPTIDASE S12"/>
    <property type="match status" value="1"/>
</dbReference>
<evidence type="ECO:0000259" key="4">
    <source>
        <dbReference type="PROSITE" id="PS50106"/>
    </source>
</evidence>
<dbReference type="Proteomes" id="UP001344906">
    <property type="component" value="Unassembled WGS sequence"/>
</dbReference>
<organism evidence="5 6">
    <name type="scientific">Dictyobacter halimunensis</name>
    <dbReference type="NCBI Taxonomy" id="3026934"/>
    <lineage>
        <taxon>Bacteria</taxon>
        <taxon>Bacillati</taxon>
        <taxon>Chloroflexota</taxon>
        <taxon>Ktedonobacteria</taxon>
        <taxon>Ktedonobacterales</taxon>
        <taxon>Dictyobacteraceae</taxon>
        <taxon>Dictyobacter</taxon>
    </lineage>
</organism>
<dbReference type="Gene3D" id="2.30.42.10">
    <property type="match status" value="1"/>
</dbReference>
<dbReference type="GO" id="GO:0006508">
    <property type="term" value="P:proteolysis"/>
    <property type="evidence" value="ECO:0007669"/>
    <property type="project" value="UniProtKB-KW"/>
</dbReference>
<name>A0ABQ6G842_9CHLR</name>
<keyword evidence="3" id="KW-0812">Transmembrane</keyword>
<dbReference type="EMBL" id="BSRI01000002">
    <property type="protein sequence ID" value="GLV60982.1"/>
    <property type="molecule type" value="Genomic_DNA"/>
</dbReference>
<dbReference type="SUPFAM" id="SSF50494">
    <property type="entry name" value="Trypsin-like serine proteases"/>
    <property type="match status" value="1"/>
</dbReference>
<dbReference type="SUPFAM" id="SSF50156">
    <property type="entry name" value="PDZ domain-like"/>
    <property type="match status" value="1"/>
</dbReference>
<feature type="transmembrane region" description="Helical" evidence="3">
    <location>
        <begin position="47"/>
        <end position="69"/>
    </location>
</feature>
<dbReference type="PANTHER" id="PTHR43343:SF3">
    <property type="entry name" value="PROTEASE DO-LIKE 8, CHLOROPLASTIC"/>
    <property type="match status" value="1"/>
</dbReference>
<keyword evidence="2" id="KW-0378">Hydrolase</keyword>
<reference evidence="5 6" key="1">
    <citation type="submission" date="2023-02" db="EMBL/GenBank/DDBJ databases">
        <title>Dictyobacter halimunensis sp. nov., a new member of the class Ktedonobacteria from forest soil in a geothermal area.</title>
        <authorList>
            <person name="Rachmania M.K."/>
            <person name="Ningsih F."/>
            <person name="Sakai Y."/>
            <person name="Yabe S."/>
            <person name="Yokota A."/>
            <person name="Sjamsuridzal W."/>
        </authorList>
    </citation>
    <scope>NUCLEOTIDE SEQUENCE [LARGE SCALE GENOMIC DNA]</scope>
    <source>
        <strain evidence="5 6">S3.2.2.5</strain>
    </source>
</reference>
<protein>
    <submittedName>
        <fullName evidence="5">Protease</fullName>
    </submittedName>
</protein>
<dbReference type="Pfam" id="PF13180">
    <property type="entry name" value="PDZ_2"/>
    <property type="match status" value="1"/>
</dbReference>
<dbReference type="InterPro" id="IPR001478">
    <property type="entry name" value="PDZ"/>
</dbReference>
<dbReference type="GO" id="GO:0008233">
    <property type="term" value="F:peptidase activity"/>
    <property type="evidence" value="ECO:0007669"/>
    <property type="project" value="UniProtKB-KW"/>
</dbReference>
<dbReference type="InterPro" id="IPR001940">
    <property type="entry name" value="Peptidase_S1C"/>
</dbReference>
<evidence type="ECO:0000313" key="6">
    <source>
        <dbReference type="Proteomes" id="UP001344906"/>
    </source>
</evidence>
<comment type="caution">
    <text evidence="5">The sequence shown here is derived from an EMBL/GenBank/DDBJ whole genome shotgun (WGS) entry which is preliminary data.</text>
</comment>
<evidence type="ECO:0000256" key="2">
    <source>
        <dbReference type="ARBA" id="ARBA00022801"/>
    </source>
</evidence>
<keyword evidence="6" id="KW-1185">Reference proteome</keyword>
<dbReference type="PRINTS" id="PR00834">
    <property type="entry name" value="PROTEASES2C"/>
</dbReference>
<evidence type="ECO:0000313" key="5">
    <source>
        <dbReference type="EMBL" id="GLV60982.1"/>
    </source>
</evidence>
<gene>
    <name evidence="5" type="ORF">KDH_78000</name>
</gene>
<proteinExistence type="predicted"/>
<dbReference type="InterPro" id="IPR036034">
    <property type="entry name" value="PDZ_sf"/>
</dbReference>
<dbReference type="InterPro" id="IPR051201">
    <property type="entry name" value="Chloro_Bact_Ser_Proteases"/>
</dbReference>
<keyword evidence="3" id="KW-0472">Membrane</keyword>
<dbReference type="RefSeq" id="WP_338258234.1">
    <property type="nucleotide sequence ID" value="NZ_BSRI01000002.1"/>
</dbReference>
<keyword evidence="1 5" id="KW-0645">Protease</keyword>
<dbReference type="CDD" id="cd06779">
    <property type="entry name" value="cpPDZ_Deg_HtrA-like"/>
    <property type="match status" value="1"/>
</dbReference>
<sequence>MPVCVDGRSIMMNEPFEPLEPLLEARPEADGQSDHPPRQGRSRHWGVGPLIMGVFLLAVIFGGGMLAGWQLTVRGAGDSLQTGPEAAQTVNAPNGDSREALREKVVANIKPTVVQLNVKSASGNRIGSGVVIDRRGYIITNNHVVRNGETIQAVFLNGQTVAASLTGVSAADDLAVVHVDPTHLQLSVATLGDSSRLQVGQDVIAIGNPLGISQTVTSGIISALGRNISPGESGLILPGTIQTDAPINPGSSGGALVDMHGNLIGIPTLAALNPEFKTPASGVGFAIPSNRVQFIGPQLIASGKVTHSGRAALEVQAMDLDPAIAHKNDLPITQGAMVISVVPGGAASNAGIKPNDIVVQIDESQITNVLSLSDAIINKNPGDSVAVKLYRGRQQRSVDVRLGELSPSQP</sequence>
<feature type="domain" description="PDZ" evidence="4">
    <location>
        <begin position="335"/>
        <end position="393"/>
    </location>
</feature>
<keyword evidence="3" id="KW-1133">Transmembrane helix</keyword>
<dbReference type="Gene3D" id="2.40.10.120">
    <property type="match status" value="1"/>
</dbReference>
<dbReference type="InterPro" id="IPR009003">
    <property type="entry name" value="Peptidase_S1_PA"/>
</dbReference>
<accession>A0ABQ6G842</accession>
<dbReference type="SMART" id="SM00228">
    <property type="entry name" value="PDZ"/>
    <property type="match status" value="1"/>
</dbReference>
<evidence type="ECO:0000256" key="1">
    <source>
        <dbReference type="ARBA" id="ARBA00022670"/>
    </source>
</evidence>
<dbReference type="Pfam" id="PF13365">
    <property type="entry name" value="Trypsin_2"/>
    <property type="match status" value="1"/>
</dbReference>
<dbReference type="PROSITE" id="PS50106">
    <property type="entry name" value="PDZ"/>
    <property type="match status" value="1"/>
</dbReference>